<dbReference type="RefSeq" id="WP_094578148.1">
    <property type="nucleotide sequence ID" value="NZ_JBHEEL010000007.1"/>
</dbReference>
<dbReference type="Proteomes" id="UP000216345">
    <property type="component" value="Unassembled WGS sequence"/>
</dbReference>
<gene>
    <name evidence="1" type="ORF">CEV32_1483</name>
</gene>
<keyword evidence="2" id="KW-1185">Reference proteome</keyword>
<organism evidence="1 2">
    <name type="scientific">Brucella rhizosphaerae</name>
    <dbReference type="NCBI Taxonomy" id="571254"/>
    <lineage>
        <taxon>Bacteria</taxon>
        <taxon>Pseudomonadati</taxon>
        <taxon>Pseudomonadota</taxon>
        <taxon>Alphaproteobacteria</taxon>
        <taxon>Hyphomicrobiales</taxon>
        <taxon>Brucellaceae</taxon>
        <taxon>Brucella/Ochrobactrum group</taxon>
        <taxon>Brucella</taxon>
    </lineage>
</organism>
<dbReference type="EMBL" id="NNRK01000033">
    <property type="protein sequence ID" value="OYR11185.1"/>
    <property type="molecule type" value="Genomic_DNA"/>
</dbReference>
<dbReference type="AlphaFoldDB" id="A0A256F8J8"/>
<reference evidence="1 2" key="1">
    <citation type="submission" date="2017-07" db="EMBL/GenBank/DDBJ databases">
        <title>Phylogenetic study on the rhizospheric bacterium Ochrobactrum sp. A44.</title>
        <authorList>
            <person name="Krzyzanowska D.M."/>
            <person name="Ossowicki A."/>
            <person name="Rajewska M."/>
            <person name="Maciag T."/>
            <person name="Kaczynski Z."/>
            <person name="Czerwicka M."/>
            <person name="Jafra S."/>
        </authorList>
    </citation>
    <scope>NUCLEOTIDE SEQUENCE [LARGE SCALE GENOMIC DNA]</scope>
    <source>
        <strain evidence="1 2">PR17</strain>
    </source>
</reference>
<protein>
    <submittedName>
        <fullName evidence="1">Uncharacterized protein</fullName>
    </submittedName>
</protein>
<evidence type="ECO:0000313" key="2">
    <source>
        <dbReference type="Proteomes" id="UP000216345"/>
    </source>
</evidence>
<name>A0A256F8J8_9HYPH</name>
<proteinExistence type="predicted"/>
<accession>A0A256F8J8</accession>
<comment type="caution">
    <text evidence="1">The sequence shown here is derived from an EMBL/GenBank/DDBJ whole genome shotgun (WGS) entry which is preliminary data.</text>
</comment>
<sequence length="307" mass="34816">MTEIKNVSNNSIDATILAEKKVFALSRSVFSHHVSELEVAPSAKQFIVELNDQASGLVFDDNKLRDATYRYVAKLVDAARTLTDVESETRKAFIKLFEALFGTKNVEEALKSNNPYLMLVRAVDGNWVTKKDEKGREQTKWAPNRSSEKYSHVCRFAIEFNLTGDTLLEHFITRKSITFNRKETKQTIKPTINDIIKADREIHTTGPREVMDESEWKGVFELNPLATVPFTKQIEKAIKLHEGYLGVALVRVKDGELEILGDAGKESNDVLRLFKNQRPAVAETYWKAKEESLDVAELDPALARDVK</sequence>
<evidence type="ECO:0000313" key="1">
    <source>
        <dbReference type="EMBL" id="OYR11185.1"/>
    </source>
</evidence>